<proteinExistence type="predicted"/>
<dbReference type="Proteomes" id="UP000290288">
    <property type="component" value="Unassembled WGS sequence"/>
</dbReference>
<evidence type="ECO:0000313" key="1">
    <source>
        <dbReference type="EMBL" id="RXW11590.1"/>
    </source>
</evidence>
<dbReference type="EMBL" id="SDEE01001766">
    <property type="protein sequence ID" value="RXW11590.1"/>
    <property type="molecule type" value="Genomic_DNA"/>
</dbReference>
<dbReference type="OrthoDB" id="2916138at2759"/>
<evidence type="ECO:0000313" key="2">
    <source>
        <dbReference type="Proteomes" id="UP000290288"/>
    </source>
</evidence>
<keyword evidence="2" id="KW-1185">Reference proteome</keyword>
<gene>
    <name evidence="1" type="ORF">EST38_g14265</name>
</gene>
<protein>
    <submittedName>
        <fullName evidence="1">Uncharacterized protein</fullName>
    </submittedName>
</protein>
<reference evidence="1 2" key="1">
    <citation type="submission" date="2019-01" db="EMBL/GenBank/DDBJ databases">
        <title>Draft genome sequence of Psathyrella aberdarensis IHI B618.</title>
        <authorList>
            <person name="Buettner E."/>
            <person name="Kellner H."/>
        </authorList>
    </citation>
    <scope>NUCLEOTIDE SEQUENCE [LARGE SCALE GENOMIC DNA]</scope>
    <source>
        <strain evidence="1 2">IHI B618</strain>
    </source>
</reference>
<sequence length="108" mass="12408">MESVVSHGNWTLVLKNKLPLRIKPGAILQIKKVTLPVDVRPPEHPDSGGWRCRIILWKLRNGKSELEKGGMFTTMIPREYENARTDIRLFPHEEYVLELIGGGWYAQS</sequence>
<comment type="caution">
    <text evidence="1">The sequence shown here is derived from an EMBL/GenBank/DDBJ whole genome shotgun (WGS) entry which is preliminary data.</text>
</comment>
<accession>A0A4Q2CXQ8</accession>
<organism evidence="1 2">
    <name type="scientific">Candolleomyces aberdarensis</name>
    <dbReference type="NCBI Taxonomy" id="2316362"/>
    <lineage>
        <taxon>Eukaryota</taxon>
        <taxon>Fungi</taxon>
        <taxon>Dikarya</taxon>
        <taxon>Basidiomycota</taxon>
        <taxon>Agaricomycotina</taxon>
        <taxon>Agaricomycetes</taxon>
        <taxon>Agaricomycetidae</taxon>
        <taxon>Agaricales</taxon>
        <taxon>Agaricineae</taxon>
        <taxon>Psathyrellaceae</taxon>
        <taxon>Candolleomyces</taxon>
    </lineage>
</organism>
<name>A0A4Q2CXQ8_9AGAR</name>
<dbReference type="AlphaFoldDB" id="A0A4Q2CXQ8"/>